<feature type="transmembrane region" description="Helical" evidence="12">
    <location>
        <begin position="432"/>
        <end position="455"/>
    </location>
</feature>
<evidence type="ECO:0000256" key="10">
    <source>
        <dbReference type="ARBA" id="ARBA00023136"/>
    </source>
</evidence>
<dbReference type="RefSeq" id="WP_040381435.1">
    <property type="nucleotide sequence ID" value="NZ_JBBMFM010000138.1"/>
</dbReference>
<dbReference type="EC" id="2.7.1.-" evidence="16"/>
<comment type="caution">
    <text evidence="16">The sequence shown here is derived from an EMBL/GenBank/DDBJ whole genome shotgun (WGS) entry which is preliminary data.</text>
</comment>
<evidence type="ECO:0000256" key="3">
    <source>
        <dbReference type="ARBA" id="ARBA00022475"/>
    </source>
</evidence>
<feature type="domain" description="PTS EIIA type-1" evidence="13">
    <location>
        <begin position="523"/>
        <end position="627"/>
    </location>
</feature>
<evidence type="ECO:0000256" key="7">
    <source>
        <dbReference type="ARBA" id="ARBA00022692"/>
    </source>
</evidence>
<dbReference type="InterPro" id="IPR036878">
    <property type="entry name" value="Glu_permease_IIB"/>
</dbReference>
<dbReference type="Pfam" id="PF00358">
    <property type="entry name" value="PTS_EIIA_1"/>
    <property type="match status" value="1"/>
</dbReference>
<keyword evidence="6" id="KW-0598">Phosphotransferase system</keyword>
<accession>A0ABV1DDX5</accession>
<dbReference type="PANTHER" id="PTHR30175:SF1">
    <property type="entry name" value="PTS SYSTEM ARBUTIN-, CELLOBIOSE-, AND SALICIN-SPECIFIC EIIBC COMPONENT-RELATED"/>
    <property type="match status" value="1"/>
</dbReference>
<feature type="active site" description="Phosphocysteine intermediate; for EIIB activity" evidence="11">
    <location>
        <position position="26"/>
    </location>
</feature>
<dbReference type="Proteomes" id="UP001454086">
    <property type="component" value="Unassembled WGS sequence"/>
</dbReference>
<dbReference type="Gene3D" id="2.70.70.10">
    <property type="entry name" value="Glucose Permease (Domain IIA)"/>
    <property type="match status" value="1"/>
</dbReference>
<reference evidence="16 17" key="1">
    <citation type="submission" date="2024-03" db="EMBL/GenBank/DDBJ databases">
        <title>Human intestinal bacterial collection.</title>
        <authorList>
            <person name="Pauvert C."/>
            <person name="Hitch T.C.A."/>
            <person name="Clavel T."/>
        </authorList>
    </citation>
    <scope>NUCLEOTIDE SEQUENCE [LARGE SCALE GENOMIC DNA]</scope>
    <source>
        <strain evidence="16 17">CLA-SR-H021</strain>
    </source>
</reference>
<keyword evidence="9 12" id="KW-1133">Transmembrane helix</keyword>
<dbReference type="PROSITE" id="PS51103">
    <property type="entry name" value="PTS_EIIC_TYPE_1"/>
    <property type="match status" value="1"/>
</dbReference>
<dbReference type="SUPFAM" id="SSF51261">
    <property type="entry name" value="Duplicated hybrid motif"/>
    <property type="match status" value="1"/>
</dbReference>
<dbReference type="NCBIfam" id="TIGR01995">
    <property type="entry name" value="PTS-II-ABC-beta"/>
    <property type="match status" value="1"/>
</dbReference>
<dbReference type="InterPro" id="IPR011055">
    <property type="entry name" value="Dup_hybrid_motif"/>
</dbReference>
<dbReference type="InterPro" id="IPR001127">
    <property type="entry name" value="PTS_EIIA_1_perm"/>
</dbReference>
<evidence type="ECO:0000256" key="8">
    <source>
        <dbReference type="ARBA" id="ARBA00022777"/>
    </source>
</evidence>
<evidence type="ECO:0000313" key="17">
    <source>
        <dbReference type="Proteomes" id="UP001454086"/>
    </source>
</evidence>
<keyword evidence="7 12" id="KW-0812">Transmembrane</keyword>
<dbReference type="PROSITE" id="PS51098">
    <property type="entry name" value="PTS_EIIB_TYPE_1"/>
    <property type="match status" value="1"/>
</dbReference>
<dbReference type="PROSITE" id="PS01035">
    <property type="entry name" value="PTS_EIIB_TYPE_1_CYS"/>
    <property type="match status" value="1"/>
</dbReference>
<keyword evidence="10 12" id="KW-0472">Membrane</keyword>
<protein>
    <submittedName>
        <fullName evidence="16">Beta-glucoside-specific PTS transporter subunit IIABC</fullName>
        <ecNumber evidence="16">2.7.1.-</ecNumber>
    </submittedName>
</protein>
<evidence type="ECO:0000256" key="9">
    <source>
        <dbReference type="ARBA" id="ARBA00022989"/>
    </source>
</evidence>
<dbReference type="InterPro" id="IPR011297">
    <property type="entry name" value="PTS_IIABC_b_glu"/>
</dbReference>
<evidence type="ECO:0000259" key="14">
    <source>
        <dbReference type="PROSITE" id="PS51098"/>
    </source>
</evidence>
<dbReference type="Pfam" id="PF02378">
    <property type="entry name" value="PTS_EIIC"/>
    <property type="match status" value="1"/>
</dbReference>
<dbReference type="InterPro" id="IPR001996">
    <property type="entry name" value="PTS_IIB_1"/>
</dbReference>
<feature type="transmembrane region" description="Helical" evidence="12">
    <location>
        <begin position="144"/>
        <end position="162"/>
    </location>
</feature>
<dbReference type="InterPro" id="IPR050558">
    <property type="entry name" value="PTS_Sugar-Specific_Components"/>
</dbReference>
<keyword evidence="3" id="KW-1003">Cell membrane</keyword>
<keyword evidence="8" id="KW-0418">Kinase</keyword>
<sequence>MDYEVMAKKILQRVGGSENVISLIHCMTRLRFTLKDESVVDDEAVKKTKGVMGIMKKAGQYQIIIGNDVANVYAELCRLGNFSDKVPEKQGKPKEKQNLFSMLMDTISGIMTPVIPAIIGAAMIKVLLTLLPMIGILDTAGETYQLLSVIGDGAFFFMPVLIAVSASRKFGTNVYYSASIALIMLHPNFISMMGQAHDAGQTIHFLSVMPVTYASYSYSVIPIILAVWSLKYVEKLADRITPVITKNFLKPMLVMLIEAPIALIVLGPLGAIMGNVLSDAVYFIHDKLGFIAIGLVAGIYPFVVMAGMHHAFTPIKLGMIATTGFENFICIGELCSNMAQGAASAAVALKSKNKDFKQVAGSSAFSALVAGITEPALYGVTLRLKKPMLGACIGALAGGLFGGFFQMKCFGIATPAIVTIVQYVEDSRPMSLVIAALTILLTVVVAFIATLIIGFEDVVDEDEADEDVAYEDEKVEAEVEESGEMKASGKETAVIQAADEPAETFTIPSPLAGKQIPLSEVKDATFANEVLGKGTAVIPSAGTVAAPFDGTVSVMFETGHAVGLVSDTGIELIIHVGIDTVNLKGRHFHPLKRTGDTVKRGEMLLTFDVQEILDAGYDITTPVIVSNTDRYREVASSGNGTVAALDPILSVR</sequence>
<dbReference type="GO" id="GO:0016740">
    <property type="term" value="F:transferase activity"/>
    <property type="evidence" value="ECO:0007669"/>
    <property type="project" value="UniProtKB-KW"/>
</dbReference>
<evidence type="ECO:0000256" key="4">
    <source>
        <dbReference type="ARBA" id="ARBA00022597"/>
    </source>
</evidence>
<keyword evidence="4" id="KW-0762">Sugar transport</keyword>
<dbReference type="PANTHER" id="PTHR30175">
    <property type="entry name" value="PHOSPHOTRANSFERASE SYSTEM TRANSPORT PROTEIN"/>
    <property type="match status" value="1"/>
</dbReference>
<feature type="transmembrane region" description="Helical" evidence="12">
    <location>
        <begin position="213"/>
        <end position="233"/>
    </location>
</feature>
<evidence type="ECO:0000256" key="6">
    <source>
        <dbReference type="ARBA" id="ARBA00022683"/>
    </source>
</evidence>
<keyword evidence="17" id="KW-1185">Reference proteome</keyword>
<name>A0ABV1DDX5_9FIRM</name>
<dbReference type="NCBIfam" id="TIGR00830">
    <property type="entry name" value="PTBA"/>
    <property type="match status" value="1"/>
</dbReference>
<organism evidence="16 17">
    <name type="scientific">Enterocloster hominis</name>
    <name type="common">ex Hitch et al. 2024</name>
    <dbReference type="NCBI Taxonomy" id="1917870"/>
    <lineage>
        <taxon>Bacteria</taxon>
        <taxon>Bacillati</taxon>
        <taxon>Bacillota</taxon>
        <taxon>Clostridia</taxon>
        <taxon>Lachnospirales</taxon>
        <taxon>Lachnospiraceae</taxon>
        <taxon>Enterocloster</taxon>
    </lineage>
</organism>
<comment type="subcellular location">
    <subcellularLocation>
        <location evidence="1">Cell membrane</location>
        <topology evidence="1">Multi-pass membrane protein</topology>
    </subcellularLocation>
</comment>
<evidence type="ECO:0000256" key="5">
    <source>
        <dbReference type="ARBA" id="ARBA00022679"/>
    </source>
</evidence>
<dbReference type="SUPFAM" id="SSF55604">
    <property type="entry name" value="Glucose permease domain IIB"/>
    <property type="match status" value="1"/>
</dbReference>
<dbReference type="InterPro" id="IPR013013">
    <property type="entry name" value="PTS_EIIC_1"/>
</dbReference>
<evidence type="ECO:0000256" key="1">
    <source>
        <dbReference type="ARBA" id="ARBA00004651"/>
    </source>
</evidence>
<dbReference type="CDD" id="cd00212">
    <property type="entry name" value="PTS_IIB_glc"/>
    <property type="match status" value="1"/>
</dbReference>
<gene>
    <name evidence="16" type="ORF">WMQ36_23600</name>
</gene>
<proteinExistence type="predicted"/>
<dbReference type="EMBL" id="JBBMFM010000138">
    <property type="protein sequence ID" value="MEQ2427953.1"/>
    <property type="molecule type" value="Genomic_DNA"/>
</dbReference>
<dbReference type="PROSITE" id="PS00371">
    <property type="entry name" value="PTS_EIIA_TYPE_1_HIS"/>
    <property type="match status" value="1"/>
</dbReference>
<dbReference type="PROSITE" id="PS51093">
    <property type="entry name" value="PTS_EIIA_TYPE_1"/>
    <property type="match status" value="1"/>
</dbReference>
<evidence type="ECO:0000313" key="16">
    <source>
        <dbReference type="EMBL" id="MEQ2427953.1"/>
    </source>
</evidence>
<evidence type="ECO:0000259" key="13">
    <source>
        <dbReference type="PROSITE" id="PS51093"/>
    </source>
</evidence>
<keyword evidence="2" id="KW-0813">Transport</keyword>
<feature type="transmembrane region" description="Helical" evidence="12">
    <location>
        <begin position="359"/>
        <end position="381"/>
    </location>
</feature>
<feature type="domain" description="PTS EIIB type-1" evidence="14">
    <location>
        <begin position="4"/>
        <end position="86"/>
    </location>
</feature>
<keyword evidence="5 16" id="KW-0808">Transferase</keyword>
<evidence type="ECO:0000256" key="2">
    <source>
        <dbReference type="ARBA" id="ARBA00022448"/>
    </source>
</evidence>
<evidence type="ECO:0000256" key="12">
    <source>
        <dbReference type="SAM" id="Phobius"/>
    </source>
</evidence>
<feature type="transmembrane region" description="Helical" evidence="12">
    <location>
        <begin position="253"/>
        <end position="276"/>
    </location>
</feature>
<dbReference type="InterPro" id="IPR003352">
    <property type="entry name" value="PTS_EIIC"/>
</dbReference>
<evidence type="ECO:0000256" key="11">
    <source>
        <dbReference type="PROSITE-ProRule" id="PRU00421"/>
    </source>
</evidence>
<dbReference type="Pfam" id="PF00367">
    <property type="entry name" value="PTS_EIIB"/>
    <property type="match status" value="1"/>
</dbReference>
<dbReference type="InterPro" id="IPR018113">
    <property type="entry name" value="PTrfase_EIIB_Cys"/>
</dbReference>
<feature type="domain" description="PTS EIIC type-1" evidence="15">
    <location>
        <begin position="105"/>
        <end position="465"/>
    </location>
</feature>
<feature type="transmembrane region" description="Helical" evidence="12">
    <location>
        <begin position="288"/>
        <end position="308"/>
    </location>
</feature>
<evidence type="ECO:0000259" key="15">
    <source>
        <dbReference type="PROSITE" id="PS51103"/>
    </source>
</evidence>
<feature type="transmembrane region" description="Helical" evidence="12">
    <location>
        <begin position="174"/>
        <end position="193"/>
    </location>
</feature>
<dbReference type="Gene3D" id="3.30.1360.60">
    <property type="entry name" value="Glucose permease domain IIB"/>
    <property type="match status" value="1"/>
</dbReference>